<dbReference type="Proteomes" id="UP000265926">
    <property type="component" value="Unassembled WGS sequence"/>
</dbReference>
<name>A0A399T0X3_9BACT</name>
<evidence type="ECO:0000313" key="2">
    <source>
        <dbReference type="Proteomes" id="UP000265926"/>
    </source>
</evidence>
<dbReference type="AlphaFoldDB" id="A0A399T0X3"/>
<accession>A0A399T0X3</accession>
<gene>
    <name evidence="1" type="ORF">D1614_09125</name>
</gene>
<protein>
    <submittedName>
        <fullName evidence="1">Uncharacterized protein</fullName>
    </submittedName>
</protein>
<organism evidence="1 2">
    <name type="scientific">Maribellus luteus</name>
    <dbReference type="NCBI Taxonomy" id="2305463"/>
    <lineage>
        <taxon>Bacteria</taxon>
        <taxon>Pseudomonadati</taxon>
        <taxon>Bacteroidota</taxon>
        <taxon>Bacteroidia</taxon>
        <taxon>Marinilabiliales</taxon>
        <taxon>Prolixibacteraceae</taxon>
        <taxon>Maribellus</taxon>
    </lineage>
</organism>
<sequence length="143" mass="16380">MMGCTKEDMYENEADAVLKSAETKTYQAKFTDDSYFTPLFCEGEIVDYVSGYISAHWRVHYKNGVRQWILINFSGTLTSANGEVLTIRESDKILFEEGMDPTYSVRWNIMGEDGSHYIGSGYVDWTTWDVVPEMTVCPPENQK</sequence>
<proteinExistence type="predicted"/>
<keyword evidence="2" id="KW-1185">Reference proteome</keyword>
<dbReference type="EMBL" id="QWGR01000004">
    <property type="protein sequence ID" value="RIJ48684.1"/>
    <property type="molecule type" value="Genomic_DNA"/>
</dbReference>
<reference evidence="1 2" key="1">
    <citation type="submission" date="2018-08" db="EMBL/GenBank/DDBJ databases">
        <title>Pallidiluteibacterium maritimus gen. nov., sp. nov., isolated from coastal sediment.</title>
        <authorList>
            <person name="Zhou L.Y."/>
        </authorList>
    </citation>
    <scope>NUCLEOTIDE SEQUENCE [LARGE SCALE GENOMIC DNA]</scope>
    <source>
        <strain evidence="1 2">XSD2</strain>
    </source>
</reference>
<evidence type="ECO:0000313" key="1">
    <source>
        <dbReference type="EMBL" id="RIJ48684.1"/>
    </source>
</evidence>
<comment type="caution">
    <text evidence="1">The sequence shown here is derived from an EMBL/GenBank/DDBJ whole genome shotgun (WGS) entry which is preliminary data.</text>
</comment>